<accession>A0A0A0CZ70</accession>
<sequence length="185" mass="19533">MEDGVAWAVEVLPRERSFARRVTRHGNGGLATAEVGYAEANARSRASTLLARAEIVVACLEEVELDRRKGIPLLPVVRRKLADSVARARKRGGATARSAAALPSLEQAFGEFRRHYGIEDGWAGATPSPSQACGLGPSLSPGEREGAARSDGPLLREREGPGGEADGRVRGIAPPVPPLAPRTTL</sequence>
<protein>
    <submittedName>
        <fullName evidence="2">Uncharacterized protein</fullName>
    </submittedName>
</protein>
<evidence type="ECO:0000313" key="3">
    <source>
        <dbReference type="Proteomes" id="UP000029995"/>
    </source>
</evidence>
<dbReference type="EMBL" id="JANX01000613">
    <property type="protein sequence ID" value="KGM31054.1"/>
    <property type="molecule type" value="Genomic_DNA"/>
</dbReference>
<organism evidence="2 3">
    <name type="scientific">Inquilinus limosus MP06</name>
    <dbReference type="NCBI Taxonomy" id="1398085"/>
    <lineage>
        <taxon>Bacteria</taxon>
        <taxon>Pseudomonadati</taxon>
        <taxon>Pseudomonadota</taxon>
        <taxon>Alphaproteobacteria</taxon>
        <taxon>Rhodospirillales</taxon>
        <taxon>Rhodospirillaceae</taxon>
        <taxon>Inquilinus</taxon>
    </lineage>
</organism>
<comment type="caution">
    <text evidence="2">The sequence shown here is derived from an EMBL/GenBank/DDBJ whole genome shotgun (WGS) entry which is preliminary data.</text>
</comment>
<reference evidence="2 3" key="1">
    <citation type="submission" date="2014-01" db="EMBL/GenBank/DDBJ databases">
        <title>Genome sequence determination for a cystic fibrosis isolate, Inquilinus limosus.</title>
        <authorList>
            <person name="Pino M."/>
            <person name="Di Conza J."/>
            <person name="Gutkind G."/>
        </authorList>
    </citation>
    <scope>NUCLEOTIDE SEQUENCE [LARGE SCALE GENOMIC DNA]</scope>
    <source>
        <strain evidence="2 3">MP06</strain>
    </source>
</reference>
<proteinExistence type="predicted"/>
<feature type="region of interest" description="Disordered" evidence="1">
    <location>
        <begin position="121"/>
        <end position="185"/>
    </location>
</feature>
<name>A0A0A0CZ70_9PROT</name>
<dbReference type="Proteomes" id="UP000029995">
    <property type="component" value="Unassembled WGS sequence"/>
</dbReference>
<dbReference type="AlphaFoldDB" id="A0A0A0CZ70"/>
<feature type="non-terminal residue" evidence="2">
    <location>
        <position position="185"/>
    </location>
</feature>
<feature type="compositionally biased region" description="Pro residues" evidence="1">
    <location>
        <begin position="174"/>
        <end position="185"/>
    </location>
</feature>
<evidence type="ECO:0000256" key="1">
    <source>
        <dbReference type="SAM" id="MobiDB-lite"/>
    </source>
</evidence>
<gene>
    <name evidence="2" type="ORF">P409_29440</name>
</gene>
<evidence type="ECO:0000313" key="2">
    <source>
        <dbReference type="EMBL" id="KGM31054.1"/>
    </source>
</evidence>
<feature type="compositionally biased region" description="Basic and acidic residues" evidence="1">
    <location>
        <begin position="142"/>
        <end position="169"/>
    </location>
</feature>
<dbReference type="RefSeq" id="WP_034846806.1">
    <property type="nucleotide sequence ID" value="NZ_JANX01000613.1"/>
</dbReference>